<protein>
    <submittedName>
        <fullName evidence="2">Uncharacterized protein</fullName>
    </submittedName>
</protein>
<dbReference type="AlphaFoldDB" id="A0A0C3FB81"/>
<evidence type="ECO:0000256" key="1">
    <source>
        <dbReference type="SAM" id="MobiDB-lite"/>
    </source>
</evidence>
<dbReference type="InParanoid" id="A0A0C3FB81"/>
<evidence type="ECO:0000313" key="3">
    <source>
        <dbReference type="Proteomes" id="UP000054166"/>
    </source>
</evidence>
<gene>
    <name evidence="2" type="ORF">PILCRDRAFT_12341</name>
</gene>
<dbReference type="Proteomes" id="UP000054166">
    <property type="component" value="Unassembled WGS sequence"/>
</dbReference>
<name>A0A0C3FB81_PILCF</name>
<keyword evidence="3" id="KW-1185">Reference proteome</keyword>
<reference evidence="3" key="2">
    <citation type="submission" date="2015-01" db="EMBL/GenBank/DDBJ databases">
        <title>Evolutionary Origins and Diversification of the Mycorrhizal Mutualists.</title>
        <authorList>
            <consortium name="DOE Joint Genome Institute"/>
            <consortium name="Mycorrhizal Genomics Consortium"/>
            <person name="Kohler A."/>
            <person name="Kuo A."/>
            <person name="Nagy L.G."/>
            <person name="Floudas D."/>
            <person name="Copeland A."/>
            <person name="Barry K.W."/>
            <person name="Cichocki N."/>
            <person name="Veneault-Fourrey C."/>
            <person name="LaButti K."/>
            <person name="Lindquist E.A."/>
            <person name="Lipzen A."/>
            <person name="Lundell T."/>
            <person name="Morin E."/>
            <person name="Murat C."/>
            <person name="Riley R."/>
            <person name="Ohm R."/>
            <person name="Sun H."/>
            <person name="Tunlid A."/>
            <person name="Henrissat B."/>
            <person name="Grigoriev I.V."/>
            <person name="Hibbett D.S."/>
            <person name="Martin F."/>
        </authorList>
    </citation>
    <scope>NUCLEOTIDE SEQUENCE [LARGE SCALE GENOMIC DNA]</scope>
    <source>
        <strain evidence="3">F 1598</strain>
    </source>
</reference>
<dbReference type="EMBL" id="KN833029">
    <property type="protein sequence ID" value="KIM76976.1"/>
    <property type="molecule type" value="Genomic_DNA"/>
</dbReference>
<sequence>MSDVVVTANHYDAKGTSGGAEFCGWNARIGAAVGSEQHPSGHAKWLSSLSKRPSNRFWPNDNLEFRCLATCLLAGAPISDFEARHGQLSQRDTSQLRSNQQIDSPKARTNGSTEAFVLAAAELGSLCQRQSFPIVPFPDTSVDVLKLFPKAPTAALVPSLHSSSPCLRPIIPDPIHPPLPHGPRPQPITPNPHISFH</sequence>
<feature type="compositionally biased region" description="Polar residues" evidence="1">
    <location>
        <begin position="87"/>
        <end position="109"/>
    </location>
</feature>
<dbReference type="HOGENOM" id="CLU_1384626_0_0_1"/>
<reference evidence="2 3" key="1">
    <citation type="submission" date="2014-04" db="EMBL/GenBank/DDBJ databases">
        <authorList>
            <consortium name="DOE Joint Genome Institute"/>
            <person name="Kuo A."/>
            <person name="Tarkka M."/>
            <person name="Buscot F."/>
            <person name="Kohler A."/>
            <person name="Nagy L.G."/>
            <person name="Floudas D."/>
            <person name="Copeland A."/>
            <person name="Barry K.W."/>
            <person name="Cichocki N."/>
            <person name="Veneault-Fourrey C."/>
            <person name="LaButti K."/>
            <person name="Lindquist E.A."/>
            <person name="Lipzen A."/>
            <person name="Lundell T."/>
            <person name="Morin E."/>
            <person name="Murat C."/>
            <person name="Sun H."/>
            <person name="Tunlid A."/>
            <person name="Henrissat B."/>
            <person name="Grigoriev I.V."/>
            <person name="Hibbett D.S."/>
            <person name="Martin F."/>
            <person name="Nordberg H.P."/>
            <person name="Cantor M.N."/>
            <person name="Hua S.X."/>
        </authorList>
    </citation>
    <scope>NUCLEOTIDE SEQUENCE [LARGE SCALE GENOMIC DNA]</scope>
    <source>
        <strain evidence="2 3">F 1598</strain>
    </source>
</reference>
<accession>A0A0C3FB81</accession>
<feature type="compositionally biased region" description="Pro residues" evidence="1">
    <location>
        <begin position="176"/>
        <end position="190"/>
    </location>
</feature>
<feature type="region of interest" description="Disordered" evidence="1">
    <location>
        <begin position="176"/>
        <end position="197"/>
    </location>
</feature>
<organism evidence="2 3">
    <name type="scientific">Piloderma croceum (strain F 1598)</name>
    <dbReference type="NCBI Taxonomy" id="765440"/>
    <lineage>
        <taxon>Eukaryota</taxon>
        <taxon>Fungi</taxon>
        <taxon>Dikarya</taxon>
        <taxon>Basidiomycota</taxon>
        <taxon>Agaricomycotina</taxon>
        <taxon>Agaricomycetes</taxon>
        <taxon>Agaricomycetidae</taxon>
        <taxon>Atheliales</taxon>
        <taxon>Atheliaceae</taxon>
        <taxon>Piloderma</taxon>
    </lineage>
</organism>
<proteinExistence type="predicted"/>
<evidence type="ECO:0000313" key="2">
    <source>
        <dbReference type="EMBL" id="KIM76976.1"/>
    </source>
</evidence>
<feature type="region of interest" description="Disordered" evidence="1">
    <location>
        <begin position="84"/>
        <end position="109"/>
    </location>
</feature>